<dbReference type="AlphaFoldDB" id="A0AAD5MHF8"/>
<proteinExistence type="predicted"/>
<sequence length="230" mass="25506">MPPDDNFAAEPEYMGHDEGNLDALSDAIRSRQTSQSDLVNPCGGYEGTLFYVPGHISPQQMEAMLVFMFELFGGATGPLYTMRRPLVAHVNMSLLDMERCLRTYEGQKKLLRILRSAPQPPIPQCIIEACENLASTNRTQLANENLSPTCSVSSSQLENTDPTHLLSPLSQDELSTRIKRANVEYSLKDPSEFFSVSSGGEQSPAKTSFEMFTSRENEFGFSDMSELSDS</sequence>
<evidence type="ECO:0000313" key="1">
    <source>
        <dbReference type="EMBL" id="KAJ1358620.1"/>
    </source>
</evidence>
<reference evidence="1" key="1">
    <citation type="submission" date="2021-06" db="EMBL/GenBank/DDBJ databases">
        <title>Parelaphostrongylus tenuis whole genome reference sequence.</title>
        <authorList>
            <person name="Garwood T.J."/>
            <person name="Larsen P.A."/>
            <person name="Fountain-Jones N.M."/>
            <person name="Garbe J.R."/>
            <person name="Macchietto M.G."/>
            <person name="Kania S.A."/>
            <person name="Gerhold R.W."/>
            <person name="Richards J.E."/>
            <person name="Wolf T.M."/>
        </authorList>
    </citation>
    <scope>NUCLEOTIDE SEQUENCE</scope>
    <source>
        <strain evidence="1">MNPRO001-30</strain>
        <tissue evidence="1">Meninges</tissue>
    </source>
</reference>
<organism evidence="1 2">
    <name type="scientific">Parelaphostrongylus tenuis</name>
    <name type="common">Meningeal worm</name>
    <dbReference type="NCBI Taxonomy" id="148309"/>
    <lineage>
        <taxon>Eukaryota</taxon>
        <taxon>Metazoa</taxon>
        <taxon>Ecdysozoa</taxon>
        <taxon>Nematoda</taxon>
        <taxon>Chromadorea</taxon>
        <taxon>Rhabditida</taxon>
        <taxon>Rhabditina</taxon>
        <taxon>Rhabditomorpha</taxon>
        <taxon>Strongyloidea</taxon>
        <taxon>Metastrongylidae</taxon>
        <taxon>Parelaphostrongylus</taxon>
    </lineage>
</organism>
<evidence type="ECO:0000313" key="2">
    <source>
        <dbReference type="Proteomes" id="UP001196413"/>
    </source>
</evidence>
<accession>A0AAD5MHF8</accession>
<name>A0AAD5MHF8_PARTN</name>
<keyword evidence="2" id="KW-1185">Reference proteome</keyword>
<dbReference type="EMBL" id="JAHQIW010003415">
    <property type="protein sequence ID" value="KAJ1358620.1"/>
    <property type="molecule type" value="Genomic_DNA"/>
</dbReference>
<gene>
    <name evidence="1" type="ORF">KIN20_017095</name>
</gene>
<dbReference type="Proteomes" id="UP001196413">
    <property type="component" value="Unassembled WGS sequence"/>
</dbReference>
<protein>
    <submittedName>
        <fullName evidence="1">Uncharacterized protein</fullName>
    </submittedName>
</protein>
<comment type="caution">
    <text evidence="1">The sequence shown here is derived from an EMBL/GenBank/DDBJ whole genome shotgun (WGS) entry which is preliminary data.</text>
</comment>